<dbReference type="InterPro" id="IPR038157">
    <property type="entry name" value="FeoA_core_dom"/>
</dbReference>
<keyword evidence="2" id="KW-0805">Transcription regulation</keyword>
<organism evidence="6 7">
    <name type="scientific">Methanobrevibacter olleyae</name>
    <dbReference type="NCBI Taxonomy" id="294671"/>
    <lineage>
        <taxon>Archaea</taxon>
        <taxon>Methanobacteriati</taxon>
        <taxon>Methanobacteriota</taxon>
        <taxon>Methanomada group</taxon>
        <taxon>Methanobacteria</taxon>
        <taxon>Methanobacteriales</taxon>
        <taxon>Methanobacteriaceae</taxon>
        <taxon>Methanobrevibacter</taxon>
    </lineage>
</organism>
<evidence type="ECO:0000256" key="3">
    <source>
        <dbReference type="ARBA" id="ARBA00023125"/>
    </source>
</evidence>
<dbReference type="PROSITE" id="PS50944">
    <property type="entry name" value="HTH_DTXR"/>
    <property type="match status" value="1"/>
</dbReference>
<accession>A0A8T3VX77</accession>
<dbReference type="InterPro" id="IPR022689">
    <property type="entry name" value="Iron_dep_repressor"/>
</dbReference>
<dbReference type="GO" id="GO:0046983">
    <property type="term" value="F:protein dimerization activity"/>
    <property type="evidence" value="ECO:0007669"/>
    <property type="project" value="InterPro"/>
</dbReference>
<keyword evidence="4" id="KW-0804">Transcription</keyword>
<evidence type="ECO:0000313" key="6">
    <source>
        <dbReference type="EMBL" id="MBE6513038.1"/>
    </source>
</evidence>
<dbReference type="InterPro" id="IPR001367">
    <property type="entry name" value="Fe_dep_repressor"/>
</dbReference>
<evidence type="ECO:0000256" key="1">
    <source>
        <dbReference type="ARBA" id="ARBA00007871"/>
    </source>
</evidence>
<dbReference type="Gene3D" id="2.30.30.90">
    <property type="match status" value="1"/>
</dbReference>
<dbReference type="Pfam" id="PF04023">
    <property type="entry name" value="FeoA"/>
    <property type="match status" value="1"/>
</dbReference>
<dbReference type="PANTHER" id="PTHR33238">
    <property type="entry name" value="IRON (METAL) DEPENDENT REPRESSOR, DTXR FAMILY"/>
    <property type="match status" value="1"/>
</dbReference>
<gene>
    <name evidence="6" type="ORF">E7Z75_07870</name>
</gene>
<name>A0A8T3VX77_METOL</name>
<dbReference type="Proteomes" id="UP000732619">
    <property type="component" value="Unassembled WGS sequence"/>
</dbReference>
<dbReference type="GO" id="GO:0046914">
    <property type="term" value="F:transition metal ion binding"/>
    <property type="evidence" value="ECO:0007669"/>
    <property type="project" value="InterPro"/>
</dbReference>
<dbReference type="EMBL" id="SUTG01000044">
    <property type="protein sequence ID" value="MBE6513038.1"/>
    <property type="molecule type" value="Genomic_DNA"/>
</dbReference>
<evidence type="ECO:0000313" key="7">
    <source>
        <dbReference type="Proteomes" id="UP000732619"/>
    </source>
</evidence>
<evidence type="ECO:0000259" key="5">
    <source>
        <dbReference type="PROSITE" id="PS50944"/>
    </source>
</evidence>
<dbReference type="PANTHER" id="PTHR33238:SF7">
    <property type="entry name" value="IRON-DEPENDENT TRANSCRIPTIONAL REGULATOR"/>
    <property type="match status" value="1"/>
</dbReference>
<dbReference type="Gene3D" id="1.10.10.10">
    <property type="entry name" value="Winged helix-like DNA-binding domain superfamily/Winged helix DNA-binding domain"/>
    <property type="match status" value="1"/>
</dbReference>
<dbReference type="SMART" id="SM00529">
    <property type="entry name" value="HTH_DTXR"/>
    <property type="match status" value="1"/>
</dbReference>
<dbReference type="Pfam" id="PF02742">
    <property type="entry name" value="Fe_dep_repr_C"/>
    <property type="match status" value="1"/>
</dbReference>
<dbReference type="SUPFAM" id="SSF46785">
    <property type="entry name" value="Winged helix' DNA-binding domain"/>
    <property type="match status" value="1"/>
</dbReference>
<protein>
    <submittedName>
        <fullName evidence="6">Metal-dependent transcriptional regulator</fullName>
    </submittedName>
</protein>
<dbReference type="InterPro" id="IPR022687">
    <property type="entry name" value="HTH_DTXR"/>
</dbReference>
<dbReference type="Gene3D" id="1.10.60.10">
    <property type="entry name" value="Iron dependent repressor, metal binding and dimerisation domain"/>
    <property type="match status" value="1"/>
</dbReference>
<dbReference type="InterPro" id="IPR050536">
    <property type="entry name" value="DtxR_MntR_Metal-Reg"/>
</dbReference>
<dbReference type="InterPro" id="IPR036388">
    <property type="entry name" value="WH-like_DNA-bd_sf"/>
</dbReference>
<comment type="similarity">
    <text evidence="1">Belongs to the DtxR/MntR family.</text>
</comment>
<dbReference type="AlphaFoldDB" id="A0A8T3VX77"/>
<sequence>MAKEISENIEEYLEVLYKFGSKDSPVSTTTLSRELGIAPGSVTQMLKKLEDIGYIDYIPYKGASLTDEGSKIAQKITRKHRILERFLKDVLKIKDENLHAQACEMEHSLSDEAERAICHMLEHPDTCPDDHLIPACDFDFANCDDCINNQSDIEDIGVREFNLLSISQLFSGEEGEVLFIRGGDSSLSDAMDIGIAIGSKIRISDSTDSNYNVFIEDSLIEVSRDLANNIFVKTL</sequence>
<dbReference type="InterPro" id="IPR036390">
    <property type="entry name" value="WH_DNA-bd_sf"/>
</dbReference>
<dbReference type="Pfam" id="PF01325">
    <property type="entry name" value="Fe_dep_repress"/>
    <property type="match status" value="1"/>
</dbReference>
<comment type="caution">
    <text evidence="6">The sequence shown here is derived from an EMBL/GenBank/DDBJ whole genome shotgun (WGS) entry which is preliminary data.</text>
</comment>
<proteinExistence type="inferred from homology"/>
<dbReference type="SUPFAM" id="SSF47979">
    <property type="entry name" value="Iron-dependent repressor protein, dimerization domain"/>
    <property type="match status" value="1"/>
</dbReference>
<dbReference type="GO" id="GO:0003677">
    <property type="term" value="F:DNA binding"/>
    <property type="evidence" value="ECO:0007669"/>
    <property type="project" value="UniProtKB-KW"/>
</dbReference>
<dbReference type="GO" id="GO:0003700">
    <property type="term" value="F:DNA-binding transcription factor activity"/>
    <property type="evidence" value="ECO:0007669"/>
    <property type="project" value="InterPro"/>
</dbReference>
<evidence type="ECO:0000256" key="4">
    <source>
        <dbReference type="ARBA" id="ARBA00023163"/>
    </source>
</evidence>
<evidence type="ECO:0000256" key="2">
    <source>
        <dbReference type="ARBA" id="ARBA00023015"/>
    </source>
</evidence>
<dbReference type="InterPro" id="IPR036421">
    <property type="entry name" value="Fe_dep_repressor_sf"/>
</dbReference>
<feature type="domain" description="HTH dtxR-type" evidence="5">
    <location>
        <begin position="5"/>
        <end position="66"/>
    </location>
</feature>
<dbReference type="InterPro" id="IPR007167">
    <property type="entry name" value="Fe-transptr_FeoA-like"/>
</dbReference>
<keyword evidence="3" id="KW-0238">DNA-binding</keyword>
<reference evidence="6" key="1">
    <citation type="submission" date="2019-04" db="EMBL/GenBank/DDBJ databases">
        <title>Evolution of Biomass-Degrading Anaerobic Consortia Revealed by Metagenomics.</title>
        <authorList>
            <person name="Peng X."/>
        </authorList>
    </citation>
    <scope>NUCLEOTIDE SEQUENCE</scope>
    <source>
        <strain evidence="6">SIG14</strain>
    </source>
</reference>